<reference evidence="2 3" key="2">
    <citation type="submission" date="2018-03" db="EMBL/GenBank/DDBJ databases">
        <title>Draft genome of Pseudomonas putida strain KH-18-2.</title>
        <authorList>
            <person name="Yoshizawa S."/>
            <person name="Khan N.H."/>
            <person name="Nishimura M."/>
            <person name="Chiura H.X."/>
            <person name="Ogura Y."/>
            <person name="Hayashi T."/>
            <person name="Kogure K."/>
        </authorList>
    </citation>
    <scope>NUCLEOTIDE SEQUENCE [LARGE SCALE GENOMIC DNA]</scope>
    <source>
        <strain evidence="2 3">KH-18-2</strain>
    </source>
</reference>
<evidence type="ECO:0000313" key="2">
    <source>
        <dbReference type="EMBL" id="POG13963.1"/>
    </source>
</evidence>
<evidence type="ECO:0000256" key="1">
    <source>
        <dbReference type="SAM" id="Phobius"/>
    </source>
</evidence>
<dbReference type="EMBL" id="MING01000019">
    <property type="protein sequence ID" value="POG13963.1"/>
    <property type="molecule type" value="Genomic_DNA"/>
</dbReference>
<feature type="transmembrane region" description="Helical" evidence="1">
    <location>
        <begin position="123"/>
        <end position="147"/>
    </location>
</feature>
<dbReference type="AlphaFoldDB" id="A0A2S3XET1"/>
<reference evidence="2 3" key="1">
    <citation type="submission" date="2016-08" db="EMBL/GenBank/DDBJ databases">
        <authorList>
            <person name="Seilhamer J.J."/>
        </authorList>
    </citation>
    <scope>NUCLEOTIDE SEQUENCE [LARGE SCALE GENOMIC DNA]</scope>
    <source>
        <strain evidence="2 3">KH-18-2</strain>
    </source>
</reference>
<feature type="transmembrane region" description="Helical" evidence="1">
    <location>
        <begin position="180"/>
        <end position="202"/>
    </location>
</feature>
<keyword evidence="1" id="KW-0472">Membrane</keyword>
<accession>A0A2S3XET1</accession>
<protein>
    <submittedName>
        <fullName evidence="2">Uncharacterized protein</fullName>
    </submittedName>
</protein>
<name>A0A2S3XET1_PSEPU</name>
<gene>
    <name evidence="2" type="ORF">BGP82_05905</name>
</gene>
<proteinExistence type="predicted"/>
<keyword evidence="1" id="KW-1133">Transmembrane helix</keyword>
<organism evidence="2 3">
    <name type="scientific">Pseudomonas putida</name>
    <name type="common">Arthrobacter siderocapsulatus</name>
    <dbReference type="NCBI Taxonomy" id="303"/>
    <lineage>
        <taxon>Bacteria</taxon>
        <taxon>Pseudomonadati</taxon>
        <taxon>Pseudomonadota</taxon>
        <taxon>Gammaproteobacteria</taxon>
        <taxon>Pseudomonadales</taxon>
        <taxon>Pseudomonadaceae</taxon>
        <taxon>Pseudomonas</taxon>
    </lineage>
</organism>
<dbReference type="Proteomes" id="UP000237378">
    <property type="component" value="Unassembled WGS sequence"/>
</dbReference>
<feature type="transmembrane region" description="Helical" evidence="1">
    <location>
        <begin position="154"/>
        <end position="174"/>
    </location>
</feature>
<keyword evidence="1" id="KW-0812">Transmembrane</keyword>
<sequence>MILSGIVLLAIAFVFYARATVSNLSSSDYLLNFVEHLRGRPVSGYVPCVDGVECDLLNYVQLSGIYIVHVFWVFAELIDSPIVNPQGAPVFGASAVILSKVFGGVNGEYEFSGLFNSLPGSLYYQYDVLGMVFGALFIGFALAFAVFSLRSRGGVFALISFYGLFMVLLVAPVLSIFNMMVFVFLLFSMVLMYIMYLIGVSVGRRLVV</sequence>
<evidence type="ECO:0000313" key="3">
    <source>
        <dbReference type="Proteomes" id="UP000237378"/>
    </source>
</evidence>
<comment type="caution">
    <text evidence="2">The sequence shown here is derived from an EMBL/GenBank/DDBJ whole genome shotgun (WGS) entry which is preliminary data.</text>
</comment>